<dbReference type="RefSeq" id="XP_001591313.1">
    <property type="nucleotide sequence ID" value="XM_001591263.1"/>
</dbReference>
<name>A7ERI5_SCLS1</name>
<evidence type="ECO:0000313" key="2">
    <source>
        <dbReference type="Proteomes" id="UP000001312"/>
    </source>
</evidence>
<accession>A7ERI5</accession>
<dbReference type="Proteomes" id="UP000001312">
    <property type="component" value="Unassembled WGS sequence"/>
</dbReference>
<evidence type="ECO:0000313" key="1">
    <source>
        <dbReference type="EMBL" id="EDN92077.1"/>
    </source>
</evidence>
<proteinExistence type="predicted"/>
<reference evidence="2" key="1">
    <citation type="journal article" date="2011" name="PLoS Genet.">
        <title>Genomic analysis of the necrotrophic fungal pathogens Sclerotinia sclerotiorum and Botrytis cinerea.</title>
        <authorList>
            <person name="Amselem J."/>
            <person name="Cuomo C.A."/>
            <person name="van Kan J.A."/>
            <person name="Viaud M."/>
            <person name="Benito E.P."/>
            <person name="Couloux A."/>
            <person name="Coutinho P.M."/>
            <person name="de Vries R.P."/>
            <person name="Dyer P.S."/>
            <person name="Fillinger S."/>
            <person name="Fournier E."/>
            <person name="Gout L."/>
            <person name="Hahn M."/>
            <person name="Kohn L."/>
            <person name="Lapalu N."/>
            <person name="Plummer K.M."/>
            <person name="Pradier J.M."/>
            <person name="Quevillon E."/>
            <person name="Sharon A."/>
            <person name="Simon A."/>
            <person name="ten Have A."/>
            <person name="Tudzynski B."/>
            <person name="Tudzynski P."/>
            <person name="Wincker P."/>
            <person name="Andrew M."/>
            <person name="Anthouard V."/>
            <person name="Beever R.E."/>
            <person name="Beffa R."/>
            <person name="Benoit I."/>
            <person name="Bouzid O."/>
            <person name="Brault B."/>
            <person name="Chen Z."/>
            <person name="Choquer M."/>
            <person name="Collemare J."/>
            <person name="Cotton P."/>
            <person name="Danchin E.G."/>
            <person name="Da Silva C."/>
            <person name="Gautier A."/>
            <person name="Giraud C."/>
            <person name="Giraud T."/>
            <person name="Gonzalez C."/>
            <person name="Grossetete S."/>
            <person name="Guldener U."/>
            <person name="Henrissat B."/>
            <person name="Howlett B.J."/>
            <person name="Kodira C."/>
            <person name="Kretschmer M."/>
            <person name="Lappartient A."/>
            <person name="Leroch M."/>
            <person name="Levis C."/>
            <person name="Mauceli E."/>
            <person name="Neuveglise C."/>
            <person name="Oeser B."/>
            <person name="Pearson M."/>
            <person name="Poulain J."/>
            <person name="Poussereau N."/>
            <person name="Quesneville H."/>
            <person name="Rascle C."/>
            <person name="Schumacher J."/>
            <person name="Segurens B."/>
            <person name="Sexton A."/>
            <person name="Silva E."/>
            <person name="Sirven C."/>
            <person name="Soanes D.M."/>
            <person name="Talbot N.J."/>
            <person name="Templeton M."/>
            <person name="Yandava C."/>
            <person name="Yarden O."/>
            <person name="Zeng Q."/>
            <person name="Rollins J.A."/>
            <person name="Lebrun M.H."/>
            <person name="Dickman M."/>
        </authorList>
    </citation>
    <scope>NUCLEOTIDE SEQUENCE [LARGE SCALE GENOMIC DNA]</scope>
    <source>
        <strain evidence="2">ATCC 18683 / 1980 / Ss-1</strain>
    </source>
</reference>
<dbReference type="KEGG" id="ssl:SS1G_07939"/>
<dbReference type="AlphaFoldDB" id="A7ERI5"/>
<organism evidence="1 2">
    <name type="scientific">Sclerotinia sclerotiorum (strain ATCC 18683 / 1980 / Ss-1)</name>
    <name type="common">White mold</name>
    <name type="synonym">Whetzelinia sclerotiorum</name>
    <dbReference type="NCBI Taxonomy" id="665079"/>
    <lineage>
        <taxon>Eukaryota</taxon>
        <taxon>Fungi</taxon>
        <taxon>Dikarya</taxon>
        <taxon>Ascomycota</taxon>
        <taxon>Pezizomycotina</taxon>
        <taxon>Leotiomycetes</taxon>
        <taxon>Helotiales</taxon>
        <taxon>Sclerotiniaceae</taxon>
        <taxon>Sclerotinia</taxon>
    </lineage>
</organism>
<dbReference type="InParanoid" id="A7ERI5"/>
<gene>
    <name evidence="1" type="ORF">SS1G_07939</name>
</gene>
<protein>
    <submittedName>
        <fullName evidence="1">Uncharacterized protein</fullName>
    </submittedName>
</protein>
<dbReference type="GeneID" id="5487123"/>
<sequence length="82" mass="9547">MSFRPWLWSWMSLAEPRASLRELSTMIDMLQTTFFPTRAVPVKLSHNSLIVPASVVISSREKRQVVIFAPFIRQEETDCNHQ</sequence>
<keyword evidence="2" id="KW-1185">Reference proteome</keyword>
<dbReference type="EMBL" id="CH476630">
    <property type="protein sequence ID" value="EDN92077.1"/>
    <property type="molecule type" value="Genomic_DNA"/>
</dbReference>